<name>A0ACC3D7S0_9PEZI</name>
<dbReference type="Proteomes" id="UP001186974">
    <property type="component" value="Unassembled WGS sequence"/>
</dbReference>
<reference evidence="1" key="1">
    <citation type="submission" date="2024-09" db="EMBL/GenBank/DDBJ databases">
        <title>Black Yeasts Isolated from many extreme environments.</title>
        <authorList>
            <person name="Coleine C."/>
            <person name="Stajich J.E."/>
            <person name="Selbmann L."/>
        </authorList>
    </citation>
    <scope>NUCLEOTIDE SEQUENCE</scope>
    <source>
        <strain evidence="1">CCFEE 5737</strain>
    </source>
</reference>
<proteinExistence type="predicted"/>
<feature type="non-terminal residue" evidence="1">
    <location>
        <position position="1"/>
    </location>
</feature>
<sequence length="704" mass="76594">LAMMLILVAAQAIITGTFNDNAPEWIEYVALALNGLGYGGMLTITLLALISAVSHADQAVATSASYAFRSTGSTIGITIAGAVFQNMLKKQLHARLDGMKGADEIIARLRDSIDEIKNVPSSIRNDVLQAYIVSLRSVWAVLLGLAVLSLLVSLGMKENVLHKNLARSELQATQSYAAATVPHNASCVPIVDLGHVKYVGYSKRTAGINYWRGIPYAQPPLGQLRWRKPRPIEAKNNLTRQTIDATKIAPACIQNSPSFISPDSVGAVPQQSEDCLILDVLTPIDPVTDYLPVMVQIHGGGYTLGYAESSPGDAMVNFSNGSMIYVQIQDRLGPFGFLGGSHVAENGARMLGFWIKEPLWNGSSATFELLEAIRLRSLSGVAPQGSVTYQLMAGGGYDEPPFRAAIAEYPWWQPLLNESTQERQYYTCLMLANCTNLNCLRSMPAKNLAAVDNRAQTADYNGAGDGYGTFWFGPLVDGDSIQELPSQAFQPGNYYKVPLIVDHDAYEGVVFSNVTARTQVETTMDAKNLFPAAGPAFFIRLYQLYPRSSYNSTFFQRQQWYGDFIINCPTYFMASSAVDNLYNASSVWKLIFSQGTRLHAATAPYLASNVTGWPTSGNLALSQILSSYWISFAVTTDPNAMKVDTAPYWPCYYEGGPANGTLANGEEVGFSTLGVTYGGISVVADPDARAQCEFFGRNGYTVRN</sequence>
<dbReference type="EMBL" id="JAWDJW010007025">
    <property type="protein sequence ID" value="KAK3063025.1"/>
    <property type="molecule type" value="Genomic_DNA"/>
</dbReference>
<evidence type="ECO:0000313" key="1">
    <source>
        <dbReference type="EMBL" id="KAK3063025.1"/>
    </source>
</evidence>
<accession>A0ACC3D7S0</accession>
<keyword evidence="2" id="KW-1185">Reference proteome</keyword>
<organism evidence="1 2">
    <name type="scientific">Coniosporium uncinatum</name>
    <dbReference type="NCBI Taxonomy" id="93489"/>
    <lineage>
        <taxon>Eukaryota</taxon>
        <taxon>Fungi</taxon>
        <taxon>Dikarya</taxon>
        <taxon>Ascomycota</taxon>
        <taxon>Pezizomycotina</taxon>
        <taxon>Dothideomycetes</taxon>
        <taxon>Dothideomycetes incertae sedis</taxon>
        <taxon>Coniosporium</taxon>
    </lineage>
</organism>
<protein>
    <submittedName>
        <fullName evidence="1">Uncharacterized protein</fullName>
    </submittedName>
</protein>
<evidence type="ECO:0000313" key="2">
    <source>
        <dbReference type="Proteomes" id="UP001186974"/>
    </source>
</evidence>
<gene>
    <name evidence="1" type="ORF">LTS18_002892</name>
</gene>
<comment type="caution">
    <text evidence="1">The sequence shown here is derived from an EMBL/GenBank/DDBJ whole genome shotgun (WGS) entry which is preliminary data.</text>
</comment>